<dbReference type="Proteomes" id="UP000247698">
    <property type="component" value="Unassembled WGS sequence"/>
</dbReference>
<evidence type="ECO:0008006" key="3">
    <source>
        <dbReference type="Google" id="ProtNLM"/>
    </source>
</evidence>
<organism evidence="1 2">
    <name type="scientific">Lactobacillus melliventris</name>
    <dbReference type="NCBI Taxonomy" id="1218507"/>
    <lineage>
        <taxon>Bacteria</taxon>
        <taxon>Bacillati</taxon>
        <taxon>Bacillota</taxon>
        <taxon>Bacilli</taxon>
        <taxon>Lactobacillales</taxon>
        <taxon>Lactobacillaceae</taxon>
        <taxon>Lactobacillus</taxon>
    </lineage>
</organism>
<reference evidence="1 2" key="1">
    <citation type="submission" date="2018-05" db="EMBL/GenBank/DDBJ databases">
        <title>Reference genomes for bee gut microbiota database.</title>
        <authorList>
            <person name="Ellegaard K.M."/>
        </authorList>
    </citation>
    <scope>NUCLEOTIDE SEQUENCE [LARGE SCALE GENOMIC DNA]</scope>
    <source>
        <strain evidence="1 2">ESL0184</strain>
    </source>
</reference>
<evidence type="ECO:0000313" key="1">
    <source>
        <dbReference type="EMBL" id="PXY84411.1"/>
    </source>
</evidence>
<evidence type="ECO:0000313" key="2">
    <source>
        <dbReference type="Proteomes" id="UP000247698"/>
    </source>
</evidence>
<accession>A0ABX5MZX6</accession>
<comment type="caution">
    <text evidence="1">The sequence shown here is derived from an EMBL/GenBank/DDBJ whole genome shotgun (WGS) entry which is preliminary data.</text>
</comment>
<proteinExistence type="predicted"/>
<keyword evidence="2" id="KW-1185">Reference proteome</keyword>
<dbReference type="RefSeq" id="WP_110445988.1">
    <property type="nucleotide sequence ID" value="NZ_QGLG01000002.1"/>
</dbReference>
<dbReference type="EMBL" id="QGLG01000002">
    <property type="protein sequence ID" value="PXY84411.1"/>
    <property type="molecule type" value="Genomic_DNA"/>
</dbReference>
<protein>
    <recommendedName>
        <fullName evidence="3">Transposase</fullName>
    </recommendedName>
</protein>
<gene>
    <name evidence="1" type="ORF">DK873_04460</name>
</gene>
<name>A0ABX5MZX6_9LACO</name>
<sequence length="82" mass="9408">MANLSKQDKIEIFNLWQNYQVGTTELSRRYQVNPSTINYLLALINRHGTAILDRPIQAIQLRLRSGSLDGCMCKIKISSKEK</sequence>